<reference evidence="2" key="3">
    <citation type="submission" date="2025-08" db="UniProtKB">
        <authorList>
            <consortium name="Ensembl"/>
        </authorList>
    </citation>
    <scope>IDENTIFICATION</scope>
    <source>
        <strain evidence="2">HSOK</strain>
    </source>
</reference>
<dbReference type="GO" id="GO:0030286">
    <property type="term" value="C:dynein complex"/>
    <property type="evidence" value="ECO:0007669"/>
    <property type="project" value="InterPro"/>
</dbReference>
<evidence type="ECO:0000313" key="2">
    <source>
        <dbReference type="Ensembl" id="ENSORLP00015007486.1"/>
    </source>
</evidence>
<dbReference type="GO" id="GO:0045505">
    <property type="term" value="F:dynein intermediate chain binding"/>
    <property type="evidence" value="ECO:0007669"/>
    <property type="project" value="InterPro"/>
</dbReference>
<dbReference type="PANTHER" id="PTHR46532:SF11">
    <property type="entry name" value="DYNEIN AXONEMAL HEAVY CHAIN 12"/>
    <property type="match status" value="1"/>
</dbReference>
<feature type="domain" description="Dynein heavy chain tail" evidence="1">
    <location>
        <begin position="9"/>
        <end position="404"/>
    </location>
</feature>
<dbReference type="Ensembl" id="ENSORLT00015002439.1">
    <property type="protein sequence ID" value="ENSORLP00015007486.1"/>
    <property type="gene ID" value="ENSORLG00015008319.1"/>
</dbReference>
<accession>A0A3P9HI63</accession>
<dbReference type="Proteomes" id="UP000265200">
    <property type="component" value="Chromosome 9"/>
</dbReference>
<sequence length="408" mass="47317">MDTSITLILETTVVNWSHQLEPILQMNTLQEGNPTLYSELHFWKNRHADLENISSQMAYSKAQMVVELLEAANSTYFQPWMKVCKNISEALEDAENICKYMKPLQKQFERTESLELPKMKNHIAPLMVTVSLVWVNSKYHKYKSHFVFLLREIAGLLIKQALAYLVPEKLLSEDASDGLKSLQNSLDILQLYRDSYESYGANLTKYKKPGISPEPWSFDPTKVFLELNAFTVRLKTIKVDFINLSKKFNLQIKQLHQQFSDAYKLFTEKAADKCVDMIHKVGTLMEFEDAAKDLKKKTDYIYQQIGTIFCRVFVNASVPCNAFKMFGSLLEHPLIAVDAEREISSLLNMFDKELNGYKLLYYQHLEKLHYFVPIHWSFPPVAGEVQWAKNLKEQIQDFLSNLKSIPQV</sequence>
<dbReference type="GO" id="GO:0007018">
    <property type="term" value="P:microtubule-based movement"/>
    <property type="evidence" value="ECO:0007669"/>
    <property type="project" value="InterPro"/>
</dbReference>
<name>A0A3P9HI63_ORYLA</name>
<dbReference type="Pfam" id="PF08385">
    <property type="entry name" value="DHC_N1"/>
    <property type="match status" value="1"/>
</dbReference>
<dbReference type="PANTHER" id="PTHR46532">
    <property type="entry name" value="MALE FERTILITY FACTOR KL5"/>
    <property type="match status" value="1"/>
</dbReference>
<evidence type="ECO:0000259" key="1">
    <source>
        <dbReference type="Pfam" id="PF08385"/>
    </source>
</evidence>
<reference key="1">
    <citation type="journal article" date="2007" name="Nature">
        <title>The medaka draft genome and insights into vertebrate genome evolution.</title>
        <authorList>
            <person name="Kasahara M."/>
            <person name="Naruse K."/>
            <person name="Sasaki S."/>
            <person name="Nakatani Y."/>
            <person name="Qu W."/>
            <person name="Ahsan B."/>
            <person name="Yamada T."/>
            <person name="Nagayasu Y."/>
            <person name="Doi K."/>
            <person name="Kasai Y."/>
            <person name="Jindo T."/>
            <person name="Kobayashi D."/>
            <person name="Shimada A."/>
            <person name="Toyoda A."/>
            <person name="Kuroki Y."/>
            <person name="Fujiyama A."/>
            <person name="Sasaki T."/>
            <person name="Shimizu A."/>
            <person name="Asakawa S."/>
            <person name="Shimizu N."/>
            <person name="Hashimoto S."/>
            <person name="Yang J."/>
            <person name="Lee Y."/>
            <person name="Matsushima K."/>
            <person name="Sugano S."/>
            <person name="Sakaizumi M."/>
            <person name="Narita T."/>
            <person name="Ohishi K."/>
            <person name="Haga S."/>
            <person name="Ohta F."/>
            <person name="Nomoto H."/>
            <person name="Nogata K."/>
            <person name="Morishita T."/>
            <person name="Endo T."/>
            <person name="Shin-I T."/>
            <person name="Takeda H."/>
            <person name="Morishita S."/>
            <person name="Kohara Y."/>
        </authorList>
    </citation>
    <scope>NUCLEOTIDE SEQUENCE [LARGE SCALE GENOMIC DNA]</scope>
    <source>
        <strain>Hd-rR</strain>
    </source>
</reference>
<organism evidence="2 3">
    <name type="scientific">Oryzias latipes</name>
    <name type="common">Japanese rice fish</name>
    <name type="synonym">Japanese killifish</name>
    <dbReference type="NCBI Taxonomy" id="8090"/>
    <lineage>
        <taxon>Eukaryota</taxon>
        <taxon>Metazoa</taxon>
        <taxon>Chordata</taxon>
        <taxon>Craniata</taxon>
        <taxon>Vertebrata</taxon>
        <taxon>Euteleostomi</taxon>
        <taxon>Actinopterygii</taxon>
        <taxon>Neopterygii</taxon>
        <taxon>Teleostei</taxon>
        <taxon>Neoteleostei</taxon>
        <taxon>Acanthomorphata</taxon>
        <taxon>Ovalentaria</taxon>
        <taxon>Atherinomorphae</taxon>
        <taxon>Beloniformes</taxon>
        <taxon>Adrianichthyidae</taxon>
        <taxon>Oryziinae</taxon>
        <taxon>Oryzias</taxon>
    </lineage>
</organism>
<evidence type="ECO:0000313" key="3">
    <source>
        <dbReference type="Proteomes" id="UP000265200"/>
    </source>
</evidence>
<dbReference type="InterPro" id="IPR026983">
    <property type="entry name" value="DHC"/>
</dbReference>
<dbReference type="InterPro" id="IPR013594">
    <property type="entry name" value="Dynein_heavy_tail"/>
</dbReference>
<reference evidence="2" key="4">
    <citation type="submission" date="2025-09" db="UniProtKB">
        <authorList>
            <consortium name="Ensembl"/>
        </authorList>
    </citation>
    <scope>IDENTIFICATION</scope>
    <source>
        <strain evidence="2">HSOK</strain>
    </source>
</reference>
<protein>
    <recommendedName>
        <fullName evidence="1">Dynein heavy chain tail domain-containing protein</fullName>
    </recommendedName>
</protein>
<reference evidence="2 3" key="2">
    <citation type="submission" date="2017-04" db="EMBL/GenBank/DDBJ databases">
        <title>CpG methylation of centromeres and impact of large insertions on vertebrate speciation.</title>
        <authorList>
            <person name="Ichikawa K."/>
            <person name="Yoshimura J."/>
            <person name="Morishita S."/>
        </authorList>
    </citation>
    <scope>NUCLEOTIDE SEQUENCE</scope>
    <source>
        <strain evidence="2 3">HSOK</strain>
    </source>
</reference>
<proteinExistence type="predicted"/>
<dbReference type="GO" id="GO:0051959">
    <property type="term" value="F:dynein light intermediate chain binding"/>
    <property type="evidence" value="ECO:0007669"/>
    <property type="project" value="InterPro"/>
</dbReference>
<dbReference type="AlphaFoldDB" id="A0A3P9HI63"/>